<protein>
    <submittedName>
        <fullName evidence="2">Uncharacterized protein</fullName>
    </submittedName>
</protein>
<feature type="compositionally biased region" description="Basic and acidic residues" evidence="1">
    <location>
        <begin position="861"/>
        <end position="890"/>
    </location>
</feature>
<organism evidence="2 3">
    <name type="scientific">Lodderomyces elongisporus (strain ATCC 11503 / CBS 2605 / JCM 1781 / NBRC 1676 / NRRL YB-4239)</name>
    <name type="common">Yeast</name>
    <name type="synonym">Saccharomyces elongisporus</name>
    <dbReference type="NCBI Taxonomy" id="379508"/>
    <lineage>
        <taxon>Eukaryota</taxon>
        <taxon>Fungi</taxon>
        <taxon>Dikarya</taxon>
        <taxon>Ascomycota</taxon>
        <taxon>Saccharomycotina</taxon>
        <taxon>Pichiomycetes</taxon>
        <taxon>Debaryomycetaceae</taxon>
        <taxon>Candida/Lodderomyces clade</taxon>
        <taxon>Lodderomyces</taxon>
    </lineage>
</organism>
<gene>
    <name evidence="2" type="ORF">LELG_02135</name>
</gene>
<evidence type="ECO:0000256" key="1">
    <source>
        <dbReference type="SAM" id="MobiDB-lite"/>
    </source>
</evidence>
<feature type="region of interest" description="Disordered" evidence="1">
    <location>
        <begin position="214"/>
        <end position="254"/>
    </location>
</feature>
<proteinExistence type="predicted"/>
<accession>A5DXP8</accession>
<dbReference type="Proteomes" id="UP000001996">
    <property type="component" value="Unassembled WGS sequence"/>
</dbReference>
<feature type="region of interest" description="Disordered" evidence="1">
    <location>
        <begin position="857"/>
        <end position="901"/>
    </location>
</feature>
<dbReference type="KEGG" id="lel:PVL30_002110"/>
<dbReference type="AlphaFoldDB" id="A5DXP8"/>
<dbReference type="InParanoid" id="A5DXP8"/>
<feature type="compositionally biased region" description="Acidic residues" evidence="1">
    <location>
        <begin position="223"/>
        <end position="241"/>
    </location>
</feature>
<dbReference type="GeneID" id="5233834"/>
<sequence length="1055" mass="116151">MGDDPVAAELSYTVSEGNEVYTMVVRVTSDEANWWYTTTRTIPRLSYISTITTGDGDDVVTLIVSAITNDEGLWVTPTSYHTPTSQTHLTEITTTNDLGEESVLTGVYRESTNNRGEWISTVLAGSLEATTVTSRATLTIDELVYTKDVQLVAYNYDETDLFTETIILDDPVAAELSYTVSEGNEVYTMVVRVTSDEANWWYTTTEILERISTTDYSVQSDNETSEANETTESDEQSETEDVPSSTITSGAEYGGGDAQTLIEVLTYTDESGVVDVATFLLEVELVDVVVWVTRTYTNILQTTTFTLPSSVNTHETQVTDPVRVVGYNFEGFGFFYETFALASPAQFTKTLAIETDDGATSFMLQIVTSDDSYMWYTTIEQALLLSYTSTVIVSDEDSSFHTGEVNVFTNDMGAWTTQTSFSTPYSRTYYETESTSTGIDGENVGAMNLIEVKRTQMLTLVSVSYTEVLETTTFESVIEASLETFTVQVIGLNFFNFGFVFQTVEIQASTSETVFSIESEYDEPSTEAFDTWESESEFVSIPDTFISLDNTESQLEFTVDNTSASEISTKASDYLLDSTFYLVTTTENDVSLTTEITNGNIVTSEPLVVLDSQLESIAAYLSTITTSNYEGQSLIATILMQLSEQNVETWTTITHSAIEVTTFISHRTSTMADGNSSLATKSVMVVAHSYESYEPALQTFDLFDPNEWAITTTIDDGVLQNTVLLVVTSNSDDQYWYATVDTASPSSFTTTVEFLFSLSYEGLELNTAVVNKFTDEYGVWVTSTSLASPIAQTYLQSIRGVNEVNQITTVLYLVEVSSTTILSGITVTQPFAEETTMANFEELYDVQPTDETLYVEQSYVDSDRSDRSKSRSKSRSDRKTGFDKVQETRSEGVMSRESQKFGSSPALQIDVGSFTGTGKETAISTLTQTNRLVDCEVSTFGTAKSIHVTRGENAVSVSNSKEGQAWDQISSKYVRSSNNGGIDIGQNTDSESISITLAISHSTSMQSSFTSPANGPNSFYESYLFDGAGFAGVRYNLSSFAKQFSILVLLLSFII</sequence>
<reference evidence="2 3" key="1">
    <citation type="journal article" date="2009" name="Nature">
        <title>Evolution of pathogenicity and sexual reproduction in eight Candida genomes.</title>
        <authorList>
            <person name="Butler G."/>
            <person name="Rasmussen M.D."/>
            <person name="Lin M.F."/>
            <person name="Santos M.A."/>
            <person name="Sakthikumar S."/>
            <person name="Munro C.A."/>
            <person name="Rheinbay E."/>
            <person name="Grabherr M."/>
            <person name="Forche A."/>
            <person name="Reedy J.L."/>
            <person name="Agrafioti I."/>
            <person name="Arnaud M.B."/>
            <person name="Bates S."/>
            <person name="Brown A.J."/>
            <person name="Brunke S."/>
            <person name="Costanzo M.C."/>
            <person name="Fitzpatrick D.A."/>
            <person name="de Groot P.W."/>
            <person name="Harris D."/>
            <person name="Hoyer L.L."/>
            <person name="Hube B."/>
            <person name="Klis F.M."/>
            <person name="Kodira C."/>
            <person name="Lennard N."/>
            <person name="Logue M.E."/>
            <person name="Martin R."/>
            <person name="Neiman A.M."/>
            <person name="Nikolaou E."/>
            <person name="Quail M.A."/>
            <person name="Quinn J."/>
            <person name="Santos M.C."/>
            <person name="Schmitzberger F.F."/>
            <person name="Sherlock G."/>
            <person name="Shah P."/>
            <person name="Silverstein K.A."/>
            <person name="Skrzypek M.S."/>
            <person name="Soll D."/>
            <person name="Staggs R."/>
            <person name="Stansfield I."/>
            <person name="Stumpf M.P."/>
            <person name="Sudbery P.E."/>
            <person name="Srikantha T."/>
            <person name="Zeng Q."/>
            <person name="Berman J."/>
            <person name="Berriman M."/>
            <person name="Heitman J."/>
            <person name="Gow N.A."/>
            <person name="Lorenz M.C."/>
            <person name="Birren B.W."/>
            <person name="Kellis M."/>
            <person name="Cuomo C.A."/>
        </authorList>
    </citation>
    <scope>NUCLEOTIDE SEQUENCE [LARGE SCALE GENOMIC DNA]</scope>
    <source>
        <strain evidence="3">ATCC 11503 / BCRC 21390 / CBS 2605 / JCM 1781 / NBRC 1676 / NRRL YB-4239</strain>
    </source>
</reference>
<dbReference type="EMBL" id="CH981525">
    <property type="protein sequence ID" value="EDK43956.1"/>
    <property type="molecule type" value="Genomic_DNA"/>
</dbReference>
<evidence type="ECO:0000313" key="2">
    <source>
        <dbReference type="EMBL" id="EDK43956.1"/>
    </source>
</evidence>
<keyword evidence="3" id="KW-1185">Reference proteome</keyword>
<dbReference type="HOGENOM" id="CLU_290193_0_0_1"/>
<dbReference type="VEuPathDB" id="FungiDB:LELG_02135"/>
<evidence type="ECO:0000313" key="3">
    <source>
        <dbReference type="Proteomes" id="UP000001996"/>
    </source>
</evidence>
<name>A5DXP8_LODEL</name>